<proteinExistence type="predicted"/>
<protein>
    <submittedName>
        <fullName evidence="2">Acetyltransferase</fullName>
    </submittedName>
</protein>
<dbReference type="PROSITE" id="PS51186">
    <property type="entry name" value="GNAT"/>
    <property type="match status" value="1"/>
</dbReference>
<evidence type="ECO:0000313" key="3">
    <source>
        <dbReference type="Proteomes" id="UP001060037"/>
    </source>
</evidence>
<name>A0A9E7NLQ4_9CAUD</name>
<keyword evidence="3" id="KW-1185">Reference proteome</keyword>
<evidence type="ECO:0000259" key="1">
    <source>
        <dbReference type="PROSITE" id="PS51186"/>
    </source>
</evidence>
<dbReference type="InterPro" id="IPR016181">
    <property type="entry name" value="Acyl_CoA_acyltransferase"/>
</dbReference>
<dbReference type="InterPro" id="IPR000182">
    <property type="entry name" value="GNAT_dom"/>
</dbReference>
<sequence>MPLPRRFVRQATLADLIPLGELAKSYRGEAAGLNRFPVDFDKLMKNLATTVVAPDGYLGVLIVDGAIAGVLWGCLTSVPWSTDKMAQDAILFVRKGHRGNGKLLLSDWECWAKQAGASAVCISTASGLETERVCKLYERMGYNLIGHTFFKET</sequence>
<dbReference type="Gene3D" id="3.40.630.30">
    <property type="match status" value="1"/>
</dbReference>
<organism evidence="2 3">
    <name type="scientific">Aeromonas phage Aer_P220</name>
    <dbReference type="NCBI Taxonomy" id="2951227"/>
    <lineage>
        <taxon>Viruses</taxon>
        <taxon>Duplodnaviria</taxon>
        <taxon>Heunggongvirae</taxon>
        <taxon>Uroviricota</taxon>
        <taxon>Caudoviricetes</taxon>
        <taxon>Autographivirales</taxon>
        <taxon>Autographivirales incertae sedis</taxon>
        <taxon>Yinyavirus</taxon>
        <taxon>Yinyavirus AerP220</taxon>
    </lineage>
</organism>
<feature type="domain" description="N-acetyltransferase" evidence="1">
    <location>
        <begin position="6"/>
        <end position="153"/>
    </location>
</feature>
<dbReference type="Proteomes" id="UP001060037">
    <property type="component" value="Segment"/>
</dbReference>
<accession>A0A9E7NLQ4</accession>
<reference evidence="2" key="1">
    <citation type="submission" date="2022-05" db="EMBL/GenBank/DDBJ databases">
        <authorList>
            <person name="Tikunov A."/>
            <person name="Kozlova Y."/>
            <person name="Morozova V."/>
            <person name="Jdeed G."/>
            <person name="Bardasheva A."/>
            <person name="Tikunova N."/>
        </authorList>
    </citation>
    <scope>NUCLEOTIDE SEQUENCE</scope>
</reference>
<evidence type="ECO:0000313" key="2">
    <source>
        <dbReference type="EMBL" id="UTQ78252.1"/>
    </source>
</evidence>
<dbReference type="SUPFAM" id="SSF55729">
    <property type="entry name" value="Acyl-CoA N-acyltransferases (Nat)"/>
    <property type="match status" value="1"/>
</dbReference>
<dbReference type="GO" id="GO:0016747">
    <property type="term" value="F:acyltransferase activity, transferring groups other than amino-acyl groups"/>
    <property type="evidence" value="ECO:0007669"/>
    <property type="project" value="InterPro"/>
</dbReference>
<dbReference type="EMBL" id="ON624112">
    <property type="protein sequence ID" value="UTQ78252.1"/>
    <property type="molecule type" value="Genomic_DNA"/>
</dbReference>